<feature type="compositionally biased region" description="Basic and acidic residues" evidence="1">
    <location>
        <begin position="284"/>
        <end position="303"/>
    </location>
</feature>
<dbReference type="InParanoid" id="K1Y377"/>
<protein>
    <submittedName>
        <fullName evidence="2">Uncharacterized protein</fullName>
    </submittedName>
</protein>
<organism evidence="2 3">
    <name type="scientific">Marssonina brunnea f. sp. multigermtubi (strain MB_m1)</name>
    <name type="common">Marssonina leaf spot fungus</name>
    <dbReference type="NCBI Taxonomy" id="1072389"/>
    <lineage>
        <taxon>Eukaryota</taxon>
        <taxon>Fungi</taxon>
        <taxon>Dikarya</taxon>
        <taxon>Ascomycota</taxon>
        <taxon>Pezizomycotina</taxon>
        <taxon>Leotiomycetes</taxon>
        <taxon>Helotiales</taxon>
        <taxon>Drepanopezizaceae</taxon>
        <taxon>Drepanopeziza</taxon>
    </lineage>
</organism>
<feature type="region of interest" description="Disordered" evidence="1">
    <location>
        <begin position="261"/>
        <end position="371"/>
    </location>
</feature>
<proteinExistence type="predicted"/>
<dbReference type="RefSeq" id="XP_007290720.1">
    <property type="nucleotide sequence ID" value="XM_007290658.1"/>
</dbReference>
<dbReference type="Proteomes" id="UP000006753">
    <property type="component" value="Unassembled WGS sequence"/>
</dbReference>
<sequence>MLSLHRPSQVLHVAELQSLIADFELQFEEHCCDDIAEEKLALLMRHEREELALVLCHEREEQARLERVQCRRDRYVMVLLKDHIACLLGGDEGMGEGMDEGSAVMRGGEDAGEQLAFKAEEKSVQRLKTEILDADSAEDEEVEKVELAAPRDHPVVPLLPRTTTRNGVGRDETVVLGSNRGQLTEYYVLRCERCPTKPFRPYAHDACELSALWRDHVNCLVVDQDHAVPSSIDVTGVFVWKIVDADDDWYETHLRGFHAGHQGWSTPDREYPPPESKGTPRASKVVDKDKNYRVKVKTGERSHRQALKKRSNEKESLTGDLERAATPTKINLKKNHEVTETPCAKPPTGYRRSSNGVPKSGSDSGRRRRSYTAIPIARKRGARHMIIAPAAAKKRPLSTTGAGSSFKRRVTPASQALRDGNVKRLRTDGLVGKAGP</sequence>
<dbReference type="KEGG" id="mbe:MBM_02831"/>
<name>K1Y377_MARBU</name>
<keyword evidence="3" id="KW-1185">Reference proteome</keyword>
<feature type="region of interest" description="Disordered" evidence="1">
    <location>
        <begin position="387"/>
        <end position="436"/>
    </location>
</feature>
<dbReference type="AlphaFoldDB" id="K1Y377"/>
<dbReference type="HOGENOM" id="CLU_628622_0_0_1"/>
<reference evidence="2 3" key="1">
    <citation type="journal article" date="2012" name="BMC Genomics">
        <title>Sequencing the genome of Marssonina brunnea reveals fungus-poplar co-evolution.</title>
        <authorList>
            <person name="Zhu S."/>
            <person name="Cao Y.-Z."/>
            <person name="Jiang C."/>
            <person name="Tan B.-Y."/>
            <person name="Wang Z."/>
            <person name="Feng S."/>
            <person name="Zhang L."/>
            <person name="Su X.-H."/>
            <person name="Brejova B."/>
            <person name="Vinar T."/>
            <person name="Xu M."/>
            <person name="Wang M.-X."/>
            <person name="Zhang S.-G."/>
            <person name="Huang M.-R."/>
            <person name="Wu R."/>
            <person name="Zhou Y."/>
        </authorList>
    </citation>
    <scope>NUCLEOTIDE SEQUENCE [LARGE SCALE GENOMIC DNA]</scope>
    <source>
        <strain evidence="2 3">MB_m1</strain>
    </source>
</reference>
<dbReference type="EMBL" id="JH921431">
    <property type="protein sequence ID" value="EKD19594.1"/>
    <property type="molecule type" value="Genomic_DNA"/>
</dbReference>
<evidence type="ECO:0000256" key="1">
    <source>
        <dbReference type="SAM" id="MobiDB-lite"/>
    </source>
</evidence>
<accession>K1Y377</accession>
<evidence type="ECO:0000313" key="2">
    <source>
        <dbReference type="EMBL" id="EKD19594.1"/>
    </source>
</evidence>
<feature type="compositionally biased region" description="Basic and acidic residues" evidence="1">
    <location>
        <begin position="310"/>
        <end position="323"/>
    </location>
</feature>
<gene>
    <name evidence="2" type="ORF">MBM_02831</name>
</gene>
<dbReference type="GeneID" id="18758766"/>
<evidence type="ECO:0000313" key="3">
    <source>
        <dbReference type="Proteomes" id="UP000006753"/>
    </source>
</evidence>